<gene>
    <name evidence="7" type="ORF">FHL15_002685</name>
</gene>
<dbReference type="PROSITE" id="PS50850">
    <property type="entry name" value="MFS"/>
    <property type="match status" value="1"/>
</dbReference>
<keyword evidence="2 5" id="KW-0812">Transmembrane</keyword>
<feature type="transmembrane region" description="Helical" evidence="5">
    <location>
        <begin position="304"/>
        <end position="323"/>
    </location>
</feature>
<feature type="transmembrane region" description="Helical" evidence="5">
    <location>
        <begin position="135"/>
        <end position="153"/>
    </location>
</feature>
<dbReference type="AlphaFoldDB" id="A0A553I889"/>
<accession>A0A553I889</accession>
<feature type="transmembrane region" description="Helical" evidence="5">
    <location>
        <begin position="159"/>
        <end position="184"/>
    </location>
</feature>
<sequence>MSSSPLPELGPPLVGDGIFPNEKVVAVPSSDDSLASVITPPECNVQYIITQETNPEVLALSFATWKKWMILTIIFLVQTSMNFNTSLYANGQAGIAKEFNVSRQTTVTGAAVFLITYAFGCELWAPWSEELGRKFVLQGSLFLVNLCCLPVGLAKPNGITSIFVGRAFGGLFSAGGSVTLGMVADMFPAEEQEYPLAFIVLSSVGGSIVGPIIGGFVETYLKWRWTIWIQLGFGAFVQILHLVLVPETRDTVRLDAHAKYLRKSGIMPRASGPTDHKTWRQYLMPREMLTIWLRPFRMFITEPIVLVLSALSGFSDALIFMQIQSFGLVFKLWNFSAIQTGLVSYSDSTHRFYHFLTLHQAFTSFGLAYIVAYVLFIPVIRRNRQLRIQNPSCEHAQYESRMWWLLYTAPCLPIGLLIFAWTSTPSVPWITPMLGCLLIGIANYTIYMATIDYMVAAYGPYSASATGGNGFARDFLAGILTWLAGPYYNAFHGKFALQTANSVLACISLILVVATFIIYFKGPSMRRRSSFAQSLRKELPSSPVSATIPLTADV</sequence>
<reference evidence="8" key="1">
    <citation type="submission" date="2019-06" db="EMBL/GenBank/DDBJ databases">
        <title>Draft genome sequence of the griseofulvin-producing fungus Xylaria cubensis strain G536.</title>
        <authorList>
            <person name="Mead M.E."/>
            <person name="Raja H.A."/>
            <person name="Steenwyk J.L."/>
            <person name="Knowles S.L."/>
            <person name="Oberlies N.H."/>
            <person name="Rokas A."/>
        </authorList>
    </citation>
    <scope>NUCLEOTIDE SEQUENCE [LARGE SCALE GENOMIC DNA]</scope>
    <source>
        <strain evidence="8">G536</strain>
    </source>
</reference>
<dbReference type="Proteomes" id="UP000319160">
    <property type="component" value="Unassembled WGS sequence"/>
</dbReference>
<evidence type="ECO:0000256" key="4">
    <source>
        <dbReference type="ARBA" id="ARBA00023136"/>
    </source>
</evidence>
<feature type="transmembrane region" description="Helical" evidence="5">
    <location>
        <begin position="471"/>
        <end position="488"/>
    </location>
</feature>
<organism evidence="7 8">
    <name type="scientific">Xylaria flabelliformis</name>
    <dbReference type="NCBI Taxonomy" id="2512241"/>
    <lineage>
        <taxon>Eukaryota</taxon>
        <taxon>Fungi</taxon>
        <taxon>Dikarya</taxon>
        <taxon>Ascomycota</taxon>
        <taxon>Pezizomycotina</taxon>
        <taxon>Sordariomycetes</taxon>
        <taxon>Xylariomycetidae</taxon>
        <taxon>Xylariales</taxon>
        <taxon>Xylariaceae</taxon>
        <taxon>Xylaria</taxon>
    </lineage>
</organism>
<feature type="transmembrane region" description="Helical" evidence="5">
    <location>
        <begin position="429"/>
        <end position="450"/>
    </location>
</feature>
<dbReference type="InterPro" id="IPR036259">
    <property type="entry name" value="MFS_trans_sf"/>
</dbReference>
<evidence type="ECO:0000313" key="8">
    <source>
        <dbReference type="Proteomes" id="UP000319160"/>
    </source>
</evidence>
<dbReference type="InterPro" id="IPR020846">
    <property type="entry name" value="MFS_dom"/>
</dbReference>
<name>A0A553I889_9PEZI</name>
<keyword evidence="3 5" id="KW-1133">Transmembrane helix</keyword>
<dbReference type="PANTHER" id="PTHR23502">
    <property type="entry name" value="MAJOR FACILITATOR SUPERFAMILY"/>
    <property type="match status" value="1"/>
</dbReference>
<feature type="transmembrane region" description="Helical" evidence="5">
    <location>
        <begin position="361"/>
        <end position="381"/>
    </location>
</feature>
<dbReference type="GO" id="GO:0022857">
    <property type="term" value="F:transmembrane transporter activity"/>
    <property type="evidence" value="ECO:0007669"/>
    <property type="project" value="InterPro"/>
</dbReference>
<dbReference type="STRING" id="2512241.A0A553I889"/>
<feature type="transmembrane region" description="Helical" evidence="5">
    <location>
        <begin position="196"/>
        <end position="217"/>
    </location>
</feature>
<evidence type="ECO:0000256" key="5">
    <source>
        <dbReference type="SAM" id="Phobius"/>
    </source>
</evidence>
<feature type="transmembrane region" description="Helical" evidence="5">
    <location>
        <begin position="402"/>
        <end position="423"/>
    </location>
</feature>
<dbReference type="PANTHER" id="PTHR23502:SF13">
    <property type="entry name" value="MULTIDRUG TRANSPORTER, PUTATIVE (AFU_ORTHOLOGUE AFUA_2G12550)-RELATED"/>
    <property type="match status" value="1"/>
</dbReference>
<keyword evidence="4 5" id="KW-0472">Membrane</keyword>
<evidence type="ECO:0000259" key="6">
    <source>
        <dbReference type="PROSITE" id="PS50850"/>
    </source>
</evidence>
<dbReference type="Pfam" id="PF07690">
    <property type="entry name" value="MFS_1"/>
    <property type="match status" value="1"/>
</dbReference>
<keyword evidence="8" id="KW-1185">Reference proteome</keyword>
<evidence type="ECO:0000256" key="1">
    <source>
        <dbReference type="ARBA" id="ARBA00004141"/>
    </source>
</evidence>
<dbReference type="OrthoDB" id="5376138at2759"/>
<dbReference type="EMBL" id="VFLP01000011">
    <property type="protein sequence ID" value="TRX96413.1"/>
    <property type="molecule type" value="Genomic_DNA"/>
</dbReference>
<dbReference type="GO" id="GO:0005886">
    <property type="term" value="C:plasma membrane"/>
    <property type="evidence" value="ECO:0007669"/>
    <property type="project" value="TreeGrafter"/>
</dbReference>
<feature type="transmembrane region" description="Helical" evidence="5">
    <location>
        <begin position="109"/>
        <end position="128"/>
    </location>
</feature>
<feature type="domain" description="Major facilitator superfamily (MFS) profile" evidence="6">
    <location>
        <begin position="70"/>
        <end position="526"/>
    </location>
</feature>
<feature type="transmembrane region" description="Helical" evidence="5">
    <location>
        <begin position="500"/>
        <end position="520"/>
    </location>
</feature>
<protein>
    <recommendedName>
        <fullName evidence="6">Major facilitator superfamily (MFS) profile domain-containing protein</fullName>
    </recommendedName>
</protein>
<dbReference type="Gene3D" id="1.20.1250.20">
    <property type="entry name" value="MFS general substrate transporter like domains"/>
    <property type="match status" value="1"/>
</dbReference>
<dbReference type="FunFam" id="1.20.1250.20:FF:000088">
    <property type="entry name" value="MFS multidrug transporter, putative"/>
    <property type="match status" value="1"/>
</dbReference>
<proteinExistence type="predicted"/>
<dbReference type="SUPFAM" id="SSF103473">
    <property type="entry name" value="MFS general substrate transporter"/>
    <property type="match status" value="1"/>
</dbReference>
<dbReference type="InterPro" id="IPR011701">
    <property type="entry name" value="MFS"/>
</dbReference>
<evidence type="ECO:0000256" key="2">
    <source>
        <dbReference type="ARBA" id="ARBA00022692"/>
    </source>
</evidence>
<comment type="subcellular location">
    <subcellularLocation>
        <location evidence="1">Membrane</location>
        <topology evidence="1">Multi-pass membrane protein</topology>
    </subcellularLocation>
</comment>
<comment type="caution">
    <text evidence="7">The sequence shown here is derived from an EMBL/GenBank/DDBJ whole genome shotgun (WGS) entry which is preliminary data.</text>
</comment>
<feature type="transmembrane region" description="Helical" evidence="5">
    <location>
        <begin position="223"/>
        <end position="244"/>
    </location>
</feature>
<evidence type="ECO:0000256" key="3">
    <source>
        <dbReference type="ARBA" id="ARBA00022989"/>
    </source>
</evidence>
<evidence type="ECO:0000313" key="7">
    <source>
        <dbReference type="EMBL" id="TRX96413.1"/>
    </source>
</evidence>